<protein>
    <submittedName>
        <fullName evidence="2">CLUMA_CG009719, isoform A</fullName>
    </submittedName>
</protein>
<sequence>MSLKRTAILLAVSHANQQQSTNNTAWNSLASGNINSQYNATDFYTATNFNHSNKNFNNQGLRVMRPGVGGFHGNVNILLGGAMLTVVTTIVCLICYCCHRKIKMRSSTSSLYRQQRWLDNDPNMEIYSVEQYFDTSGLYTENDNLPAITLHNEPPPSYDCVMALDEVISRKRKNLYTFKGYHNYNHHHRHQHHPGFDIKDCMGNNLTTPTSTTTTPQVSLDETNDDMLSPSSVTSLCNCSCPINQHFTTTLCTNCSNVIGSADNVNSNAVACLEALITARNMELDNCPLNERNPMSTEIDLLNDQLNNNDCSGNSCHLDSVSSPSTSTSTHYVACSVPLSVERLQSQHEVEDENRTCEIDRNGNCRQHENVDLNTINRNGLIRLDMRQIIDQTGLPSYETALKLKSSGYV</sequence>
<keyword evidence="1" id="KW-0472">Membrane</keyword>
<feature type="transmembrane region" description="Helical" evidence="1">
    <location>
        <begin position="77"/>
        <end position="98"/>
    </location>
</feature>
<keyword evidence="1" id="KW-0812">Transmembrane</keyword>
<dbReference type="Proteomes" id="UP000183832">
    <property type="component" value="Unassembled WGS sequence"/>
</dbReference>
<dbReference type="OrthoDB" id="7791642at2759"/>
<reference evidence="2 3" key="1">
    <citation type="submission" date="2015-04" db="EMBL/GenBank/DDBJ databases">
        <authorList>
            <person name="Syromyatnikov M.Y."/>
            <person name="Popov V.N."/>
        </authorList>
    </citation>
    <scope>NUCLEOTIDE SEQUENCE [LARGE SCALE GENOMIC DNA]</scope>
</reference>
<evidence type="ECO:0000256" key="1">
    <source>
        <dbReference type="SAM" id="Phobius"/>
    </source>
</evidence>
<evidence type="ECO:0000313" key="3">
    <source>
        <dbReference type="Proteomes" id="UP000183832"/>
    </source>
</evidence>
<keyword evidence="3" id="KW-1185">Reference proteome</keyword>
<dbReference type="EMBL" id="CVRI01000043">
    <property type="protein sequence ID" value="CRK96300.1"/>
    <property type="molecule type" value="Genomic_DNA"/>
</dbReference>
<organism evidence="2 3">
    <name type="scientific">Clunio marinus</name>
    <dbReference type="NCBI Taxonomy" id="568069"/>
    <lineage>
        <taxon>Eukaryota</taxon>
        <taxon>Metazoa</taxon>
        <taxon>Ecdysozoa</taxon>
        <taxon>Arthropoda</taxon>
        <taxon>Hexapoda</taxon>
        <taxon>Insecta</taxon>
        <taxon>Pterygota</taxon>
        <taxon>Neoptera</taxon>
        <taxon>Endopterygota</taxon>
        <taxon>Diptera</taxon>
        <taxon>Nematocera</taxon>
        <taxon>Chironomoidea</taxon>
        <taxon>Chironomidae</taxon>
        <taxon>Clunio</taxon>
    </lineage>
</organism>
<keyword evidence="1" id="KW-1133">Transmembrane helix</keyword>
<dbReference type="AlphaFoldDB" id="A0A1J1I9Q0"/>
<name>A0A1J1I9Q0_9DIPT</name>
<proteinExistence type="predicted"/>
<accession>A0A1J1I9Q0</accession>
<evidence type="ECO:0000313" key="2">
    <source>
        <dbReference type="EMBL" id="CRK96300.1"/>
    </source>
</evidence>
<gene>
    <name evidence="2" type="ORF">CLUMA_CG009719</name>
</gene>